<keyword evidence="2" id="KW-1185">Reference proteome</keyword>
<name>A0A0C2GUY8_9BILA</name>
<dbReference type="EMBL" id="KN727645">
    <property type="protein sequence ID" value="KIH65225.1"/>
    <property type="molecule type" value="Genomic_DNA"/>
</dbReference>
<evidence type="ECO:0000313" key="2">
    <source>
        <dbReference type="Proteomes" id="UP000054047"/>
    </source>
</evidence>
<accession>A0A0C2GUY8</accession>
<organism evidence="1 2">
    <name type="scientific">Ancylostoma duodenale</name>
    <dbReference type="NCBI Taxonomy" id="51022"/>
    <lineage>
        <taxon>Eukaryota</taxon>
        <taxon>Metazoa</taxon>
        <taxon>Ecdysozoa</taxon>
        <taxon>Nematoda</taxon>
        <taxon>Chromadorea</taxon>
        <taxon>Rhabditida</taxon>
        <taxon>Rhabditina</taxon>
        <taxon>Rhabditomorpha</taxon>
        <taxon>Strongyloidea</taxon>
        <taxon>Ancylostomatidae</taxon>
        <taxon>Ancylostomatinae</taxon>
        <taxon>Ancylostoma</taxon>
    </lineage>
</organism>
<gene>
    <name evidence="1" type="ORF">ANCDUO_04455</name>
</gene>
<dbReference type="AlphaFoldDB" id="A0A0C2GUY8"/>
<sequence length="72" mass="8310">MHAARSLTRKGSKQVERVVQSESATTHYFTVMPILFAGGHMRKRLYVVLRTTFRGIILVRRVQSNNLSRMGY</sequence>
<protein>
    <submittedName>
        <fullName evidence="1">Uncharacterized protein</fullName>
    </submittedName>
</protein>
<dbReference type="OrthoDB" id="5876883at2759"/>
<reference evidence="1 2" key="1">
    <citation type="submission" date="2013-12" db="EMBL/GenBank/DDBJ databases">
        <title>Draft genome of the parsitic nematode Ancylostoma duodenale.</title>
        <authorList>
            <person name="Mitreva M."/>
        </authorList>
    </citation>
    <scope>NUCLEOTIDE SEQUENCE [LARGE SCALE GENOMIC DNA]</scope>
    <source>
        <strain evidence="1 2">Zhejiang</strain>
    </source>
</reference>
<dbReference type="Proteomes" id="UP000054047">
    <property type="component" value="Unassembled WGS sequence"/>
</dbReference>
<proteinExistence type="predicted"/>
<evidence type="ECO:0000313" key="1">
    <source>
        <dbReference type="EMBL" id="KIH65225.1"/>
    </source>
</evidence>